<gene>
    <name evidence="1" type="primary">thiS</name>
    <name evidence="1" type="ordered locus">P9303_19401</name>
</gene>
<dbReference type="InterPro" id="IPR010035">
    <property type="entry name" value="Thi_S"/>
</dbReference>
<dbReference type="PANTHER" id="PTHR34472:SF1">
    <property type="entry name" value="SULFUR CARRIER PROTEIN THIS"/>
    <property type="match status" value="1"/>
</dbReference>
<protein>
    <submittedName>
        <fullName evidence="1">DUF170</fullName>
    </submittedName>
</protein>
<dbReference type="RefSeq" id="WP_011129741.1">
    <property type="nucleotide sequence ID" value="NC_008820.1"/>
</dbReference>
<reference evidence="1 2" key="1">
    <citation type="journal article" date="2007" name="PLoS Genet.">
        <title>Patterns and implications of gene gain and loss in the evolution of Prochlorococcus.</title>
        <authorList>
            <person name="Kettler G.C."/>
            <person name="Martiny A.C."/>
            <person name="Huang K."/>
            <person name="Zucker J."/>
            <person name="Coleman M.L."/>
            <person name="Rodrigue S."/>
            <person name="Chen F."/>
            <person name="Lapidus A."/>
            <person name="Ferriera S."/>
            <person name="Johnson J."/>
            <person name="Steglich C."/>
            <person name="Church G.M."/>
            <person name="Richardson P."/>
            <person name="Chisholm S.W."/>
        </authorList>
    </citation>
    <scope>NUCLEOTIDE SEQUENCE [LARGE SCALE GENOMIC DNA]</scope>
    <source>
        <strain evidence="1 2">MIT 9303</strain>
    </source>
</reference>
<dbReference type="NCBIfam" id="TIGR01683">
    <property type="entry name" value="thiS"/>
    <property type="match status" value="1"/>
</dbReference>
<dbReference type="HOGENOM" id="CLU_174611_3_1_3"/>
<dbReference type="PANTHER" id="PTHR34472">
    <property type="entry name" value="SULFUR CARRIER PROTEIN THIS"/>
    <property type="match status" value="1"/>
</dbReference>
<dbReference type="KEGG" id="pmf:P9303_19401"/>
<evidence type="ECO:0000313" key="1">
    <source>
        <dbReference type="EMBL" id="ABM78682.1"/>
    </source>
</evidence>
<dbReference type="Gene3D" id="3.10.20.30">
    <property type="match status" value="1"/>
</dbReference>
<dbReference type="InterPro" id="IPR016155">
    <property type="entry name" value="Mopterin_synth/thiamin_S_b"/>
</dbReference>
<dbReference type="CDD" id="cd00565">
    <property type="entry name" value="Ubl_ThiS"/>
    <property type="match status" value="1"/>
</dbReference>
<dbReference type="InterPro" id="IPR003749">
    <property type="entry name" value="ThiS/MoaD-like"/>
</dbReference>
<organism evidence="1 2">
    <name type="scientific">Prochlorococcus marinus (strain MIT 9303)</name>
    <dbReference type="NCBI Taxonomy" id="59922"/>
    <lineage>
        <taxon>Bacteria</taxon>
        <taxon>Bacillati</taxon>
        <taxon>Cyanobacteriota</taxon>
        <taxon>Cyanophyceae</taxon>
        <taxon>Synechococcales</taxon>
        <taxon>Prochlorococcaceae</taxon>
        <taxon>Prochlorococcus</taxon>
    </lineage>
</organism>
<dbReference type="Proteomes" id="UP000002274">
    <property type="component" value="Chromosome"/>
</dbReference>
<dbReference type="SUPFAM" id="SSF54285">
    <property type="entry name" value="MoaD/ThiS"/>
    <property type="match status" value="1"/>
</dbReference>
<dbReference type="Pfam" id="PF02597">
    <property type="entry name" value="ThiS"/>
    <property type="match status" value="1"/>
</dbReference>
<name>A2CB22_PROM3</name>
<dbReference type="BioCyc" id="PMAR59922:G1G80-1685-MONOMER"/>
<sequence length="70" mass="7813">MKLMVNGEIRDIEPEPMPTSLAAVIEQLGYHPRLVVVEFNGTILTPNHWQEQLVQEMDQLEIVTIVGGGS</sequence>
<dbReference type="STRING" id="59922.P9303_19401"/>
<accession>A2CB22</accession>
<dbReference type="AlphaFoldDB" id="A2CB22"/>
<evidence type="ECO:0000313" key="2">
    <source>
        <dbReference type="Proteomes" id="UP000002274"/>
    </source>
</evidence>
<proteinExistence type="predicted"/>
<dbReference type="InterPro" id="IPR012675">
    <property type="entry name" value="Beta-grasp_dom_sf"/>
</dbReference>
<dbReference type="EMBL" id="CP000554">
    <property type="protein sequence ID" value="ABM78682.1"/>
    <property type="molecule type" value="Genomic_DNA"/>
</dbReference>